<organism evidence="3 4">
    <name type="scientific">Deinococcus seoulensis</name>
    <dbReference type="NCBI Taxonomy" id="1837379"/>
    <lineage>
        <taxon>Bacteria</taxon>
        <taxon>Thermotogati</taxon>
        <taxon>Deinococcota</taxon>
        <taxon>Deinococci</taxon>
        <taxon>Deinococcales</taxon>
        <taxon>Deinococcaceae</taxon>
        <taxon>Deinococcus</taxon>
    </lineage>
</organism>
<dbReference type="InterPro" id="IPR029058">
    <property type="entry name" value="AB_hydrolase_fold"/>
</dbReference>
<sequence length="281" mass="29101">MGEGRAYAGGVSTEPALTTPAPARPRRRPLLSPRVRAWVIAGVSLLGGYLISTARQAVVRPPLVVGQDAVPPSGQDTARVTLENVGGPVIDIRPAQGEADTLLVFYPGGLVRPQAYEWLGRALAARGVQTVIPAFPLDLAVTGIGRADGLIAQYGQGKRVVIAGHSLGGAMAAQYAASNADALAGLILMAAYPAGNVSLKDRTLPVLSLLAERDGVAAPDDVRGGLERLPEGTTLTVIPGAVHSFFGRYGPQKGDGLPTVTHAQAEEEILNAVQDFLTGLK</sequence>
<dbReference type="EMBL" id="BMQM01000001">
    <property type="protein sequence ID" value="GGR43853.1"/>
    <property type="molecule type" value="Genomic_DNA"/>
</dbReference>
<accession>A0ABQ2RL73</accession>
<evidence type="ECO:0000313" key="3">
    <source>
        <dbReference type="EMBL" id="GGR43853.1"/>
    </source>
</evidence>
<feature type="region of interest" description="Disordered" evidence="1">
    <location>
        <begin position="1"/>
        <end position="28"/>
    </location>
</feature>
<comment type="caution">
    <text evidence="3">The sequence shown here is derived from an EMBL/GenBank/DDBJ whole genome shotgun (WGS) entry which is preliminary data.</text>
</comment>
<dbReference type="SUPFAM" id="SSF53474">
    <property type="entry name" value="alpha/beta-Hydrolases"/>
    <property type="match status" value="1"/>
</dbReference>
<reference evidence="4" key="1">
    <citation type="journal article" date="2019" name="Int. J. Syst. Evol. Microbiol.">
        <title>The Global Catalogue of Microorganisms (GCM) 10K type strain sequencing project: providing services to taxonomists for standard genome sequencing and annotation.</title>
        <authorList>
            <consortium name="The Broad Institute Genomics Platform"/>
            <consortium name="The Broad Institute Genome Sequencing Center for Infectious Disease"/>
            <person name="Wu L."/>
            <person name="Ma J."/>
        </authorList>
    </citation>
    <scope>NUCLEOTIDE SEQUENCE [LARGE SCALE GENOMIC DNA]</scope>
    <source>
        <strain evidence="4">JCM 31404</strain>
    </source>
</reference>
<gene>
    <name evidence="3" type="ORF">GCM10008959_00910</name>
</gene>
<protein>
    <submittedName>
        <fullName evidence="3">Carboxymethylenebutenolidase-like protein</fullName>
    </submittedName>
</protein>
<feature type="domain" description="Alpha/beta hydrolase fold-5" evidence="2">
    <location>
        <begin position="103"/>
        <end position="264"/>
    </location>
</feature>
<proteinExistence type="predicted"/>
<evidence type="ECO:0000259" key="2">
    <source>
        <dbReference type="Pfam" id="PF12695"/>
    </source>
</evidence>
<dbReference type="Pfam" id="PF12695">
    <property type="entry name" value="Abhydrolase_5"/>
    <property type="match status" value="1"/>
</dbReference>
<name>A0ABQ2RL73_9DEIO</name>
<evidence type="ECO:0000256" key="1">
    <source>
        <dbReference type="SAM" id="MobiDB-lite"/>
    </source>
</evidence>
<keyword evidence="4" id="KW-1185">Reference proteome</keyword>
<dbReference type="Gene3D" id="3.40.50.1820">
    <property type="entry name" value="alpha/beta hydrolase"/>
    <property type="match status" value="1"/>
</dbReference>
<dbReference type="InterPro" id="IPR029059">
    <property type="entry name" value="AB_hydrolase_5"/>
</dbReference>
<evidence type="ECO:0000313" key="4">
    <source>
        <dbReference type="Proteomes" id="UP000634308"/>
    </source>
</evidence>
<dbReference type="Proteomes" id="UP000634308">
    <property type="component" value="Unassembled WGS sequence"/>
</dbReference>